<dbReference type="GO" id="GO:0016747">
    <property type="term" value="F:acyltransferase activity, transferring groups other than amino-acyl groups"/>
    <property type="evidence" value="ECO:0007669"/>
    <property type="project" value="InterPro"/>
</dbReference>
<dbReference type="Pfam" id="PF01757">
    <property type="entry name" value="Acyl_transf_3"/>
    <property type="match status" value="1"/>
</dbReference>
<keyword evidence="4" id="KW-1185">Reference proteome</keyword>
<name>G7UVM4_PSEUP</name>
<keyword evidence="3" id="KW-0808">Transferase</keyword>
<evidence type="ECO:0000256" key="1">
    <source>
        <dbReference type="SAM" id="Phobius"/>
    </source>
</evidence>
<feature type="transmembrane region" description="Helical" evidence="1">
    <location>
        <begin position="46"/>
        <end position="67"/>
    </location>
</feature>
<keyword evidence="3" id="KW-0012">Acyltransferase</keyword>
<feature type="domain" description="Acyltransferase 3" evidence="2">
    <location>
        <begin position="7"/>
        <end position="271"/>
    </location>
</feature>
<feature type="transmembrane region" description="Helical" evidence="1">
    <location>
        <begin position="142"/>
        <end position="164"/>
    </location>
</feature>
<dbReference type="STRING" id="1045855.DSC_02440"/>
<gene>
    <name evidence="3" type="ordered locus">DSC_02440</name>
</gene>
<feature type="transmembrane region" description="Helical" evidence="1">
    <location>
        <begin position="6"/>
        <end position="25"/>
    </location>
</feature>
<dbReference type="PANTHER" id="PTHR23028">
    <property type="entry name" value="ACETYLTRANSFERASE"/>
    <property type="match status" value="1"/>
</dbReference>
<proteinExistence type="predicted"/>
<sequence>MWEIFDRAGGLGVGLFFAISGYLMAQLAQNTPPMRFLVHRIVRIYPIYWICVLTVVFLGIPFGAYTWPNTGSLLLVPGLTQAYTLGVEWTLPFELAFYLIIFLIMVAGLVRYIPIIAVIWVLLIQLFLVIRPDLQQGQFPGLLHLPLSAFSLPFTMGLLVPFLVSHKMVGSATPLIAFGFLVSAESMVTISRGMFYGFSAVGCTLLVAWAVRPTRQSKEPNPSLLALGDWSYALYLCHVPVIIALCKLMPASVASMQLWFAAVGAPIVVAVFVGKLDISLYRGLKRRLDGSSKRVTNLICGIFLITIFSFSSVTYYHSFKNVWIARGIDPIGRQLESSLAAGGAQMNLRLAAESSGLHYDSKLEGHFDGVYRLPEEVRVHGWAADSASRRINVLIFHCGNYLGVAPRDSARPDVAKSLGIGDANSGFTHNLRMRGGSCSSNQVDALILGPTSEFAIFSSRFN</sequence>
<dbReference type="Proteomes" id="UP000005870">
    <property type="component" value="Chromosome"/>
</dbReference>
<dbReference type="InterPro" id="IPR002656">
    <property type="entry name" value="Acyl_transf_3_dom"/>
</dbReference>
<dbReference type="EMBL" id="CP003093">
    <property type="protein sequence ID" value="AER55141.1"/>
    <property type="molecule type" value="Genomic_DNA"/>
</dbReference>
<keyword evidence="1" id="KW-0812">Transmembrane</keyword>
<evidence type="ECO:0000313" key="4">
    <source>
        <dbReference type="Proteomes" id="UP000005870"/>
    </source>
</evidence>
<evidence type="ECO:0000313" key="3">
    <source>
        <dbReference type="EMBL" id="AER55141.1"/>
    </source>
</evidence>
<dbReference type="InterPro" id="IPR050879">
    <property type="entry name" value="Acyltransferase_3"/>
</dbReference>
<dbReference type="GO" id="GO:0000271">
    <property type="term" value="P:polysaccharide biosynthetic process"/>
    <property type="evidence" value="ECO:0007669"/>
    <property type="project" value="TreeGrafter"/>
</dbReference>
<keyword evidence="1" id="KW-1133">Transmembrane helix</keyword>
<feature type="transmembrane region" description="Helical" evidence="1">
    <location>
        <begin position="256"/>
        <end position="274"/>
    </location>
</feature>
<evidence type="ECO:0000259" key="2">
    <source>
        <dbReference type="Pfam" id="PF01757"/>
    </source>
</evidence>
<dbReference type="GO" id="GO:0016020">
    <property type="term" value="C:membrane"/>
    <property type="evidence" value="ECO:0007669"/>
    <property type="project" value="TreeGrafter"/>
</dbReference>
<dbReference type="PANTHER" id="PTHR23028:SF131">
    <property type="entry name" value="BLR2367 PROTEIN"/>
    <property type="match status" value="1"/>
</dbReference>
<reference evidence="3 4" key="1">
    <citation type="journal article" date="2012" name="J. Bacteriol.">
        <title>Complete Genome Sequence of the BTEX-Degrading Bacterium Pseudoxanthomonas spadix BD-a59.</title>
        <authorList>
            <person name="Lee S.H."/>
            <person name="Jin H.M."/>
            <person name="Lee H.J."/>
            <person name="Kim J.M."/>
            <person name="Jeon C.O."/>
        </authorList>
    </citation>
    <scope>NUCLEOTIDE SEQUENCE [LARGE SCALE GENOMIC DNA]</scope>
    <source>
        <strain evidence="3 4">BD-a59</strain>
    </source>
</reference>
<feature type="transmembrane region" description="Helical" evidence="1">
    <location>
        <begin position="97"/>
        <end position="130"/>
    </location>
</feature>
<feature type="transmembrane region" description="Helical" evidence="1">
    <location>
        <begin position="232"/>
        <end position="250"/>
    </location>
</feature>
<feature type="transmembrane region" description="Helical" evidence="1">
    <location>
        <begin position="193"/>
        <end position="211"/>
    </location>
</feature>
<dbReference type="KEGG" id="psd:DSC_02440"/>
<accession>G7UVM4</accession>
<protein>
    <submittedName>
        <fullName evidence="3">Acyltransferase 3</fullName>
    </submittedName>
</protein>
<dbReference type="AlphaFoldDB" id="G7UVM4"/>
<dbReference type="HOGENOM" id="CLU_536052_0_0_6"/>
<dbReference type="eggNOG" id="COG1835">
    <property type="taxonomic scope" value="Bacteria"/>
</dbReference>
<organism evidence="3 4">
    <name type="scientific">Pseudoxanthomonas spadix (strain BD-a59)</name>
    <dbReference type="NCBI Taxonomy" id="1045855"/>
    <lineage>
        <taxon>Bacteria</taxon>
        <taxon>Pseudomonadati</taxon>
        <taxon>Pseudomonadota</taxon>
        <taxon>Gammaproteobacteria</taxon>
        <taxon>Lysobacterales</taxon>
        <taxon>Lysobacteraceae</taxon>
        <taxon>Pseudoxanthomonas</taxon>
    </lineage>
</organism>
<keyword evidence="1" id="KW-0472">Membrane</keyword>
<feature type="transmembrane region" description="Helical" evidence="1">
    <location>
        <begin position="295"/>
        <end position="316"/>
    </location>
</feature>